<comment type="subcellular location">
    <subcellularLocation>
        <location evidence="8">Endomembrane system</location>
        <topology evidence="8">Single-pass membrane protein</topology>
    </subcellularLocation>
    <subcellularLocation>
        <location evidence="1">Membrane</location>
        <topology evidence="1">Single-pass type II membrane protein</topology>
    </subcellularLocation>
</comment>
<evidence type="ECO:0000313" key="12">
    <source>
        <dbReference type="Proteomes" id="UP000013827"/>
    </source>
</evidence>
<sequence length="643" mass="67945">MRSERKSHSPLHRLRLASLRRVSVPLLPHGLLLVCGLLAAGAALGSLLWQPAPVPTRSTDFAHLSAPRQSGPPSWDQLEGDASGPADAERDPLADASDDGGDSDGGWLEAVGPHPVNMSNVVVGLMTCDRFLPTRGAALRDTWLSRARRVLYFSDDAFASDGGRGPRREPPAFGAPLVRHAFAPTRPGETVPERIYSGGNWRAVPILRSVAEAFFTADAAARLAAQGEPAAEWAFLADDDSFVITSQLTATPSRYLAWRATLSRYDPSKPHYLGYAFLAAPHLEGVIKGKRQPKFANGGAGLALSRAGMAQVLPHLAACEHAYKWNWPGDVRTAQCLLDAGVQLTWVRSFHSESPPTILEKAKPPPGSVAVGLTLPPVSFHHALAPHSSVVEPVLPTSPPAAEWLSRLEAMSVVRHGGMYYDFGDDRFGERLETVSVEGDAASGIAFVQRYAGGDCREVSFAASLLRRAVSRSPAASTLGRAILRGLDVGTGAGKADVVVDGVATFAWSPRCTDAATGTSLTCAGVILAGGQTVRNLTLFVRVLAGTAAVALTDVAPPLGVRLRVLRRRDSPVLLTGDAAPRGPGALSLPAIEPRPLAIVLEHDCGGGGGKSSPQAKERSGAALATLRAHGHPPIRLKWQVEC</sequence>
<dbReference type="InterPro" id="IPR003378">
    <property type="entry name" value="Fringe-like_glycosylTrfase"/>
</dbReference>
<evidence type="ECO:0000256" key="6">
    <source>
        <dbReference type="ARBA" id="ARBA00022989"/>
    </source>
</evidence>
<dbReference type="GO" id="GO:0016020">
    <property type="term" value="C:membrane"/>
    <property type="evidence" value="ECO:0007669"/>
    <property type="project" value="UniProtKB-SubCell"/>
</dbReference>
<dbReference type="PaxDb" id="2903-EOD18829"/>
<proteinExistence type="predicted"/>
<dbReference type="PANTHER" id="PTHR10811">
    <property type="entry name" value="FRINGE-RELATED"/>
    <property type="match status" value="1"/>
</dbReference>
<dbReference type="STRING" id="2903.R1ED54"/>
<evidence type="ECO:0000256" key="1">
    <source>
        <dbReference type="ARBA" id="ARBA00004606"/>
    </source>
</evidence>
<dbReference type="Pfam" id="PF02434">
    <property type="entry name" value="Fringe"/>
    <property type="match status" value="1"/>
</dbReference>
<dbReference type="GO" id="GO:0012505">
    <property type="term" value="C:endomembrane system"/>
    <property type="evidence" value="ECO:0007669"/>
    <property type="project" value="UniProtKB-SubCell"/>
</dbReference>
<keyword evidence="5" id="KW-0735">Signal-anchor</keyword>
<evidence type="ECO:0000313" key="11">
    <source>
        <dbReference type="EnsemblProtists" id="EOD18829"/>
    </source>
</evidence>
<dbReference type="GeneID" id="17264376"/>
<feature type="region of interest" description="Disordered" evidence="9">
    <location>
        <begin position="60"/>
        <end position="110"/>
    </location>
</feature>
<reference evidence="12" key="1">
    <citation type="journal article" date="2013" name="Nature">
        <title>Pan genome of the phytoplankton Emiliania underpins its global distribution.</title>
        <authorList>
            <person name="Read B.A."/>
            <person name="Kegel J."/>
            <person name="Klute M.J."/>
            <person name="Kuo A."/>
            <person name="Lefebvre S.C."/>
            <person name="Maumus F."/>
            <person name="Mayer C."/>
            <person name="Miller J."/>
            <person name="Monier A."/>
            <person name="Salamov A."/>
            <person name="Young J."/>
            <person name="Aguilar M."/>
            <person name="Claverie J.M."/>
            <person name="Frickenhaus S."/>
            <person name="Gonzalez K."/>
            <person name="Herman E.K."/>
            <person name="Lin Y.C."/>
            <person name="Napier J."/>
            <person name="Ogata H."/>
            <person name="Sarno A.F."/>
            <person name="Shmutz J."/>
            <person name="Schroeder D."/>
            <person name="de Vargas C."/>
            <person name="Verret F."/>
            <person name="von Dassow P."/>
            <person name="Valentin K."/>
            <person name="Van de Peer Y."/>
            <person name="Wheeler G."/>
            <person name="Dacks J.B."/>
            <person name="Delwiche C.F."/>
            <person name="Dyhrman S.T."/>
            <person name="Glockner G."/>
            <person name="John U."/>
            <person name="Richards T."/>
            <person name="Worden A.Z."/>
            <person name="Zhang X."/>
            <person name="Grigoriev I.V."/>
            <person name="Allen A.E."/>
            <person name="Bidle K."/>
            <person name="Borodovsky M."/>
            <person name="Bowler C."/>
            <person name="Brownlee C."/>
            <person name="Cock J.M."/>
            <person name="Elias M."/>
            <person name="Gladyshev V.N."/>
            <person name="Groth M."/>
            <person name="Guda C."/>
            <person name="Hadaegh A."/>
            <person name="Iglesias-Rodriguez M.D."/>
            <person name="Jenkins J."/>
            <person name="Jones B.M."/>
            <person name="Lawson T."/>
            <person name="Leese F."/>
            <person name="Lindquist E."/>
            <person name="Lobanov A."/>
            <person name="Lomsadze A."/>
            <person name="Malik S.B."/>
            <person name="Marsh M.E."/>
            <person name="Mackinder L."/>
            <person name="Mock T."/>
            <person name="Mueller-Roeber B."/>
            <person name="Pagarete A."/>
            <person name="Parker M."/>
            <person name="Probert I."/>
            <person name="Quesneville H."/>
            <person name="Raines C."/>
            <person name="Rensing S.A."/>
            <person name="Riano-Pachon D.M."/>
            <person name="Richier S."/>
            <person name="Rokitta S."/>
            <person name="Shiraiwa Y."/>
            <person name="Soanes D.M."/>
            <person name="van der Giezen M."/>
            <person name="Wahlund T.M."/>
            <person name="Williams B."/>
            <person name="Wilson W."/>
            <person name="Wolfe G."/>
            <person name="Wurch L.L."/>
        </authorList>
    </citation>
    <scope>NUCLEOTIDE SEQUENCE</scope>
</reference>
<evidence type="ECO:0000256" key="9">
    <source>
        <dbReference type="SAM" id="MobiDB-lite"/>
    </source>
</evidence>
<organism evidence="11 12">
    <name type="scientific">Emiliania huxleyi (strain CCMP1516)</name>
    <dbReference type="NCBI Taxonomy" id="280463"/>
    <lineage>
        <taxon>Eukaryota</taxon>
        <taxon>Haptista</taxon>
        <taxon>Haptophyta</taxon>
        <taxon>Prymnesiophyceae</taxon>
        <taxon>Isochrysidales</taxon>
        <taxon>Noelaerhabdaceae</taxon>
        <taxon>Emiliania</taxon>
    </lineage>
</organism>
<evidence type="ECO:0000256" key="8">
    <source>
        <dbReference type="ARBA" id="ARBA00037847"/>
    </source>
</evidence>
<evidence type="ECO:0000256" key="4">
    <source>
        <dbReference type="ARBA" id="ARBA00022692"/>
    </source>
</evidence>
<reference evidence="11" key="2">
    <citation type="submission" date="2024-10" db="UniProtKB">
        <authorList>
            <consortium name="EnsemblProtists"/>
        </authorList>
    </citation>
    <scope>IDENTIFICATION</scope>
</reference>
<keyword evidence="6" id="KW-1133">Transmembrane helix</keyword>
<accession>A0A0D3J5P4</accession>
<evidence type="ECO:0000256" key="3">
    <source>
        <dbReference type="ARBA" id="ARBA00022679"/>
    </source>
</evidence>
<keyword evidence="7" id="KW-0472">Membrane</keyword>
<feature type="domain" description="Fringe-like glycosyltransferase" evidence="10">
    <location>
        <begin position="229"/>
        <end position="356"/>
    </location>
</feature>
<name>A0A0D3J5P4_EMIH1</name>
<evidence type="ECO:0000256" key="2">
    <source>
        <dbReference type="ARBA" id="ARBA00022676"/>
    </source>
</evidence>
<evidence type="ECO:0000256" key="5">
    <source>
        <dbReference type="ARBA" id="ARBA00022968"/>
    </source>
</evidence>
<dbReference type="Gene3D" id="3.90.550.50">
    <property type="match status" value="1"/>
</dbReference>
<keyword evidence="3" id="KW-0808">Transferase</keyword>
<dbReference type="RefSeq" id="XP_005771258.1">
    <property type="nucleotide sequence ID" value="XM_005771201.1"/>
</dbReference>
<dbReference type="AlphaFoldDB" id="A0A0D3J5P4"/>
<dbReference type="Proteomes" id="UP000013827">
    <property type="component" value="Unassembled WGS sequence"/>
</dbReference>
<keyword evidence="4" id="KW-0812">Transmembrane</keyword>
<keyword evidence="12" id="KW-1185">Reference proteome</keyword>
<keyword evidence="2" id="KW-0328">Glycosyltransferase</keyword>
<dbReference type="KEGG" id="ehx:EMIHUDRAFT_451228"/>
<protein>
    <recommendedName>
        <fullName evidence="10">Fringe-like glycosyltransferase domain-containing protein</fullName>
    </recommendedName>
</protein>
<evidence type="ECO:0000256" key="7">
    <source>
        <dbReference type="ARBA" id="ARBA00023136"/>
    </source>
</evidence>
<dbReference type="EnsemblProtists" id="EOD18829">
    <property type="protein sequence ID" value="EOD18829"/>
    <property type="gene ID" value="EMIHUDRAFT_451228"/>
</dbReference>
<dbReference type="GO" id="GO:0016757">
    <property type="term" value="F:glycosyltransferase activity"/>
    <property type="evidence" value="ECO:0007669"/>
    <property type="project" value="UniProtKB-KW"/>
</dbReference>
<evidence type="ECO:0000259" key="10">
    <source>
        <dbReference type="Pfam" id="PF02434"/>
    </source>
</evidence>
<dbReference type="HOGENOM" id="CLU_426076_0_0_1"/>